<dbReference type="InterPro" id="IPR002401">
    <property type="entry name" value="Cyt_P450_E_grp-I"/>
</dbReference>
<dbReference type="InterPro" id="IPR036396">
    <property type="entry name" value="Cyt_P450_sf"/>
</dbReference>
<evidence type="ECO:0000313" key="13">
    <source>
        <dbReference type="EMBL" id="KAJ4845991.1"/>
    </source>
</evidence>
<evidence type="ECO:0000256" key="8">
    <source>
        <dbReference type="ARBA" id="ARBA00023002"/>
    </source>
</evidence>
<dbReference type="EMBL" id="JAKUCV010001523">
    <property type="protein sequence ID" value="KAJ4845991.1"/>
    <property type="molecule type" value="Genomic_DNA"/>
</dbReference>
<keyword evidence="6 12" id="KW-0479">Metal-binding</keyword>
<keyword evidence="7" id="KW-1133">Transmembrane helix</keyword>
<dbReference type="OrthoDB" id="1055148at2759"/>
<keyword evidence="4 12" id="KW-0349">Heme</keyword>
<dbReference type="GO" id="GO:0020037">
    <property type="term" value="F:heme binding"/>
    <property type="evidence" value="ECO:0007669"/>
    <property type="project" value="InterPro"/>
</dbReference>
<dbReference type="SUPFAM" id="SSF48264">
    <property type="entry name" value="Cytochrome P450"/>
    <property type="match status" value="2"/>
</dbReference>
<comment type="subcellular location">
    <subcellularLocation>
        <location evidence="2">Membrane</location>
    </subcellularLocation>
</comment>
<dbReference type="GO" id="GO:0016020">
    <property type="term" value="C:membrane"/>
    <property type="evidence" value="ECO:0007669"/>
    <property type="project" value="UniProtKB-SubCell"/>
</dbReference>
<sequence>TLLCPHHPSLEECFTKNDLVFANRPFFPSASHLSYNQTNMAAAPYGDQWRNLRRIASSEIFSPTRLHMFVDVCKDEVKSLVRRVCHVCNKGFVNRYYGEGLEQIEEDRRFREIVTEFSQYTKHRLIDESDYPNLQYLQSLTYESLRLYPTVQYLVPHYSSAGCTIAGYYVPQDIIFICKFCGPYVEILCYGMTQQNLNLIDLELIRKLSQASSCHLGWGEEPVLEMVWPRKKQERKLPPSPPAIPIIGHLHLLKQPLHRTFHSLSQKYGPIFSVKLGSRLAIVVSSPSLVEECFTKNDIVFANRPFFSSASHLSYNQTNMGAAPYGDHWRNLRRIGSTEIFSPTRLNMFVDVRKDEVKSLVRRLYHVCNKGFVKVNLRPMFMDLTFNIVMRMIAGKRYYGEGLEQVEEARRFREIMTEFFQYTVASAPADIFPILKAFGFTGVEKQCMRVAQRMDVFLQELIDEHRNKKDGNTMINRLLDLQQSQPQYYKDEIIKGLIQVLFIAGTETTATTLEWAMSNILNHPYVLKKAKEELDTQVGQHRLIDESDYPNLQYLQSLTYESLRLYPTAPYLMPHLSSDECTVGGYNVPEDTMLFVNAWSIHRDPKLWDDPTKFKPERFGEHQKVESSKFLPFGMGRRACPGEGLAKKVMTLTLGALIQCFCWGRVNDHEIDFTETAKLAMSKVEPLEGGRKRIEYSFHKSYYIVWSKTSKCYSRILTQLPDLLREHFLWYKNHRFLNRLGWYNLLATLV</sequence>
<comment type="cofactor">
    <cofactor evidence="1 12">
        <name>heme</name>
        <dbReference type="ChEBI" id="CHEBI:30413"/>
    </cofactor>
</comment>
<evidence type="ECO:0000256" key="7">
    <source>
        <dbReference type="ARBA" id="ARBA00022989"/>
    </source>
</evidence>
<dbReference type="Gene3D" id="1.10.630.10">
    <property type="entry name" value="Cytochrome P450"/>
    <property type="match status" value="3"/>
</dbReference>
<comment type="similarity">
    <text evidence="3">Belongs to the cytochrome P450 family.</text>
</comment>
<comment type="caution">
    <text evidence="13">The sequence shown here is derived from an EMBL/GenBank/DDBJ whole genome shotgun (WGS) entry which is preliminary data.</text>
</comment>
<protein>
    <recommendedName>
        <fullName evidence="15">Cytochrome P450</fullName>
    </recommendedName>
</protein>
<keyword evidence="5" id="KW-0812">Transmembrane</keyword>
<proteinExistence type="inferred from homology"/>
<name>A0A9Q0GCN2_9ROSI</name>
<dbReference type="AlphaFoldDB" id="A0A9Q0GCN2"/>
<dbReference type="Pfam" id="PF00067">
    <property type="entry name" value="p450"/>
    <property type="match status" value="2"/>
</dbReference>
<dbReference type="PANTHER" id="PTHR47947">
    <property type="entry name" value="CYTOCHROME P450 82C3-RELATED"/>
    <property type="match status" value="1"/>
</dbReference>
<keyword evidence="9 12" id="KW-0408">Iron</keyword>
<evidence type="ECO:0000256" key="1">
    <source>
        <dbReference type="ARBA" id="ARBA00001971"/>
    </source>
</evidence>
<dbReference type="PRINTS" id="PR00463">
    <property type="entry name" value="EP450I"/>
</dbReference>
<evidence type="ECO:0000256" key="12">
    <source>
        <dbReference type="PIRSR" id="PIRSR602401-1"/>
    </source>
</evidence>
<gene>
    <name evidence="13" type="ORF">Tsubulata_042570</name>
</gene>
<evidence type="ECO:0000256" key="2">
    <source>
        <dbReference type="ARBA" id="ARBA00004370"/>
    </source>
</evidence>
<reference evidence="13" key="1">
    <citation type="submission" date="2022-02" db="EMBL/GenBank/DDBJ databases">
        <authorList>
            <person name="Henning P.M."/>
            <person name="McCubbin A.G."/>
            <person name="Shore J.S."/>
        </authorList>
    </citation>
    <scope>NUCLEOTIDE SEQUENCE</scope>
    <source>
        <strain evidence="13">F60SS</strain>
        <tissue evidence="13">Leaves</tissue>
    </source>
</reference>
<evidence type="ECO:0008006" key="15">
    <source>
        <dbReference type="Google" id="ProtNLM"/>
    </source>
</evidence>
<keyword evidence="10" id="KW-0503">Monooxygenase</keyword>
<evidence type="ECO:0000256" key="6">
    <source>
        <dbReference type="ARBA" id="ARBA00022723"/>
    </source>
</evidence>
<accession>A0A9Q0GCN2</accession>
<dbReference type="InterPro" id="IPR017972">
    <property type="entry name" value="Cyt_P450_CS"/>
</dbReference>
<feature type="binding site" description="axial binding residue" evidence="12">
    <location>
        <position position="640"/>
    </location>
    <ligand>
        <name>heme</name>
        <dbReference type="ChEBI" id="CHEBI:30413"/>
    </ligand>
    <ligandPart>
        <name>Fe</name>
        <dbReference type="ChEBI" id="CHEBI:18248"/>
    </ligandPart>
</feature>
<dbReference type="Proteomes" id="UP001141552">
    <property type="component" value="Unassembled WGS sequence"/>
</dbReference>
<keyword evidence="8" id="KW-0560">Oxidoreductase</keyword>
<evidence type="ECO:0000256" key="9">
    <source>
        <dbReference type="ARBA" id="ARBA00023004"/>
    </source>
</evidence>
<dbReference type="InterPro" id="IPR001128">
    <property type="entry name" value="Cyt_P450"/>
</dbReference>
<dbReference type="InterPro" id="IPR050651">
    <property type="entry name" value="Plant_Cytochrome_P450_Monoox"/>
</dbReference>
<dbReference type="CDD" id="cd20653">
    <property type="entry name" value="CYP81"/>
    <property type="match status" value="1"/>
</dbReference>
<evidence type="ECO:0000256" key="10">
    <source>
        <dbReference type="ARBA" id="ARBA00023033"/>
    </source>
</evidence>
<reference evidence="13" key="2">
    <citation type="journal article" date="2023" name="Plants (Basel)">
        <title>Annotation of the Turnera subulata (Passifloraceae) Draft Genome Reveals the S-Locus Evolved after the Divergence of Turneroideae from Passifloroideae in a Stepwise Manner.</title>
        <authorList>
            <person name="Henning P.M."/>
            <person name="Roalson E.H."/>
            <person name="Mir W."/>
            <person name="McCubbin A.G."/>
            <person name="Shore J.S."/>
        </authorList>
    </citation>
    <scope>NUCLEOTIDE SEQUENCE</scope>
    <source>
        <strain evidence="13">F60SS</strain>
    </source>
</reference>
<dbReference type="GO" id="GO:0016705">
    <property type="term" value="F:oxidoreductase activity, acting on paired donors, with incorporation or reduction of molecular oxygen"/>
    <property type="evidence" value="ECO:0007669"/>
    <property type="project" value="InterPro"/>
</dbReference>
<dbReference type="GO" id="GO:0005506">
    <property type="term" value="F:iron ion binding"/>
    <property type="evidence" value="ECO:0007669"/>
    <property type="project" value="InterPro"/>
</dbReference>
<dbReference type="PANTHER" id="PTHR47947:SF26">
    <property type="entry name" value="CYTOCHROME P450"/>
    <property type="match status" value="1"/>
</dbReference>
<evidence type="ECO:0000256" key="4">
    <source>
        <dbReference type="ARBA" id="ARBA00022617"/>
    </source>
</evidence>
<evidence type="ECO:0000313" key="14">
    <source>
        <dbReference type="Proteomes" id="UP001141552"/>
    </source>
</evidence>
<dbReference type="PRINTS" id="PR00385">
    <property type="entry name" value="P450"/>
</dbReference>
<evidence type="ECO:0000256" key="3">
    <source>
        <dbReference type="ARBA" id="ARBA00010617"/>
    </source>
</evidence>
<evidence type="ECO:0000256" key="11">
    <source>
        <dbReference type="ARBA" id="ARBA00023136"/>
    </source>
</evidence>
<feature type="non-terminal residue" evidence="13">
    <location>
        <position position="1"/>
    </location>
</feature>
<organism evidence="13 14">
    <name type="scientific">Turnera subulata</name>
    <dbReference type="NCBI Taxonomy" id="218843"/>
    <lineage>
        <taxon>Eukaryota</taxon>
        <taxon>Viridiplantae</taxon>
        <taxon>Streptophyta</taxon>
        <taxon>Embryophyta</taxon>
        <taxon>Tracheophyta</taxon>
        <taxon>Spermatophyta</taxon>
        <taxon>Magnoliopsida</taxon>
        <taxon>eudicotyledons</taxon>
        <taxon>Gunneridae</taxon>
        <taxon>Pentapetalae</taxon>
        <taxon>rosids</taxon>
        <taxon>fabids</taxon>
        <taxon>Malpighiales</taxon>
        <taxon>Passifloraceae</taxon>
        <taxon>Turnera</taxon>
    </lineage>
</organism>
<keyword evidence="11" id="KW-0472">Membrane</keyword>
<dbReference type="PROSITE" id="PS00086">
    <property type="entry name" value="CYTOCHROME_P450"/>
    <property type="match status" value="1"/>
</dbReference>
<evidence type="ECO:0000256" key="5">
    <source>
        <dbReference type="ARBA" id="ARBA00022692"/>
    </source>
</evidence>
<dbReference type="FunFam" id="1.10.630.10:FF:000023">
    <property type="entry name" value="Cytochrome P450 family protein"/>
    <property type="match status" value="1"/>
</dbReference>
<keyword evidence="14" id="KW-1185">Reference proteome</keyword>
<dbReference type="GO" id="GO:0004497">
    <property type="term" value="F:monooxygenase activity"/>
    <property type="evidence" value="ECO:0007669"/>
    <property type="project" value="UniProtKB-KW"/>
</dbReference>